<dbReference type="InParanoid" id="A0A5C3PGL3"/>
<dbReference type="Proteomes" id="UP000308197">
    <property type="component" value="Unassembled WGS sequence"/>
</dbReference>
<evidence type="ECO:0000313" key="2">
    <source>
        <dbReference type="Proteomes" id="UP000308197"/>
    </source>
</evidence>
<dbReference type="AlphaFoldDB" id="A0A5C3PGL3"/>
<dbReference type="EMBL" id="ML211114">
    <property type="protein sequence ID" value="TFK88392.1"/>
    <property type="molecule type" value="Genomic_DNA"/>
</dbReference>
<accession>A0A5C3PGL3</accession>
<reference evidence="1 2" key="1">
    <citation type="journal article" date="2019" name="Nat. Ecol. Evol.">
        <title>Megaphylogeny resolves global patterns of mushroom evolution.</title>
        <authorList>
            <person name="Varga T."/>
            <person name="Krizsan K."/>
            <person name="Foldi C."/>
            <person name="Dima B."/>
            <person name="Sanchez-Garcia M."/>
            <person name="Sanchez-Ramirez S."/>
            <person name="Szollosi G.J."/>
            <person name="Szarkandi J.G."/>
            <person name="Papp V."/>
            <person name="Albert L."/>
            <person name="Andreopoulos W."/>
            <person name="Angelini C."/>
            <person name="Antonin V."/>
            <person name="Barry K.W."/>
            <person name="Bougher N.L."/>
            <person name="Buchanan P."/>
            <person name="Buyck B."/>
            <person name="Bense V."/>
            <person name="Catcheside P."/>
            <person name="Chovatia M."/>
            <person name="Cooper J."/>
            <person name="Damon W."/>
            <person name="Desjardin D."/>
            <person name="Finy P."/>
            <person name="Geml J."/>
            <person name="Haridas S."/>
            <person name="Hughes K."/>
            <person name="Justo A."/>
            <person name="Karasinski D."/>
            <person name="Kautmanova I."/>
            <person name="Kiss B."/>
            <person name="Kocsube S."/>
            <person name="Kotiranta H."/>
            <person name="LaButti K.M."/>
            <person name="Lechner B.E."/>
            <person name="Liimatainen K."/>
            <person name="Lipzen A."/>
            <person name="Lukacs Z."/>
            <person name="Mihaltcheva S."/>
            <person name="Morgado L.N."/>
            <person name="Niskanen T."/>
            <person name="Noordeloos M.E."/>
            <person name="Ohm R.A."/>
            <person name="Ortiz-Santana B."/>
            <person name="Ovrebo C."/>
            <person name="Racz N."/>
            <person name="Riley R."/>
            <person name="Savchenko A."/>
            <person name="Shiryaev A."/>
            <person name="Soop K."/>
            <person name="Spirin V."/>
            <person name="Szebenyi C."/>
            <person name="Tomsovsky M."/>
            <person name="Tulloss R.E."/>
            <person name="Uehling J."/>
            <person name="Grigoriev I.V."/>
            <person name="Vagvolgyi C."/>
            <person name="Papp T."/>
            <person name="Martin F.M."/>
            <person name="Miettinen O."/>
            <person name="Hibbett D.S."/>
            <person name="Nagy L.G."/>
        </authorList>
    </citation>
    <scope>NUCLEOTIDE SEQUENCE [LARGE SCALE GENOMIC DNA]</scope>
    <source>
        <strain evidence="1 2">HHB13444</strain>
    </source>
</reference>
<proteinExistence type="predicted"/>
<sequence length="134" mass="14942">MAQNNPVLTMGLNALLQMIRDDQIDDNYFKWTEGVTAKSTPPVGYKVQGGYQFTFTKEGVSEASQMPPHIRYRLRSHSTGDSLSVYTEYANHPTVTIPAVRAATWAAFRALVDLPGDTFLMTRDARGYPPTGFH</sequence>
<protein>
    <submittedName>
        <fullName evidence="1">Uncharacterized protein</fullName>
    </submittedName>
</protein>
<organism evidence="1 2">
    <name type="scientific">Polyporus arcularius HHB13444</name>
    <dbReference type="NCBI Taxonomy" id="1314778"/>
    <lineage>
        <taxon>Eukaryota</taxon>
        <taxon>Fungi</taxon>
        <taxon>Dikarya</taxon>
        <taxon>Basidiomycota</taxon>
        <taxon>Agaricomycotina</taxon>
        <taxon>Agaricomycetes</taxon>
        <taxon>Polyporales</taxon>
        <taxon>Polyporaceae</taxon>
        <taxon>Polyporus</taxon>
    </lineage>
</organism>
<keyword evidence="2" id="KW-1185">Reference proteome</keyword>
<gene>
    <name evidence="1" type="ORF">K466DRAFT_585576</name>
</gene>
<evidence type="ECO:0000313" key="1">
    <source>
        <dbReference type="EMBL" id="TFK88392.1"/>
    </source>
</evidence>
<name>A0A5C3PGL3_9APHY</name>